<reference evidence="10" key="1">
    <citation type="journal article" date="2013" name="Science">
        <title>The Amborella genome and the evolution of flowering plants.</title>
        <authorList>
            <consortium name="Amborella Genome Project"/>
        </authorList>
    </citation>
    <scope>NUCLEOTIDE SEQUENCE [LARGE SCALE GENOMIC DNA]</scope>
</reference>
<evidence type="ECO:0000256" key="5">
    <source>
        <dbReference type="ARBA" id="ARBA00022840"/>
    </source>
</evidence>
<gene>
    <name evidence="9" type="ORF">AMTR_s00003p00117760</name>
</gene>
<comment type="similarity">
    <text evidence="1 7">Belongs to the ATP-dependent AMP-binding enzyme family.</text>
</comment>
<keyword evidence="5 7" id="KW-0067">ATP-binding</keyword>
<dbReference type="EC" id="6.2.1.3" evidence="6 7"/>
<dbReference type="Pfam" id="PF00501">
    <property type="entry name" value="AMP-binding"/>
    <property type="match status" value="1"/>
</dbReference>
<sequence length="660" mass="74882">MKEFAVIVEDGKEGKDGKPAVGPVYRNLLSKDGFPPPIPDMNTSWDVFRSSVEKYPSNKMLGWREFHGGKAGKYIWKTYKEIYDEVLLVGAALWASGARPGSCVGIYGVNCPQWIVAMAACSGHSFICVPLYDTLGPDAVDFIVEHAEIDYVFIQDKKLTEILKHDKKYSRRLKLLVCFTTLTKQQRQNAASYEIAAYSWDEFLQMGKEHPTELSPPRPLDVCTLMYTSGTSGEPKGVVLTHESLVMYIAGLDIFMEQFEDKMTVDDVYLSFLPLAHILDRMMEEYFFHKGASVGFWQGDIEALKDDLMELKPTYFTGVPRVFERVYESATKAIEEVGPLRKKIFNLLYKHKLGWMKSGYKHSEASPFADLIAFRKVKARLGGRVRLITSGSAPLSTEVEEFLRVASCAFVLQGYGLTETCGLSAHCFPDEMSMMGTVGVPSVYTELRLEEVPEMGYYPLGETARGEICVRGKTLFSGYHKNPDLTREAIRDGWFHTGDIGELQPSGILKIIDRKKNIFKLSQGEYIAVEYLEKTYCSAPIIEDIWVYGNSFESMLVAVVVPHKESAEKWASLNGQKGSVTELCALQQLQNHILLELRSLAEKNKLRKFEFIKAVFLDPLPFDIERDLVTPTLKKKRGQFLKHYKEEIDKLYLRLKEQRS</sequence>
<keyword evidence="10" id="KW-1185">Reference proteome</keyword>
<evidence type="ECO:0000256" key="2">
    <source>
        <dbReference type="ARBA" id="ARBA00022598"/>
    </source>
</evidence>
<dbReference type="eggNOG" id="KOG1256">
    <property type="taxonomic scope" value="Eukaryota"/>
</dbReference>
<dbReference type="InterPro" id="IPR042099">
    <property type="entry name" value="ANL_N_sf"/>
</dbReference>
<dbReference type="GO" id="GO:0016020">
    <property type="term" value="C:membrane"/>
    <property type="evidence" value="ECO:0000318"/>
    <property type="project" value="GO_Central"/>
</dbReference>
<accession>W1P871</accession>
<protein>
    <recommendedName>
        <fullName evidence="6 7">Long-chain-fatty-acid--CoA ligase</fullName>
        <ecNumber evidence="6 7">6.2.1.3</ecNumber>
    </recommendedName>
</protein>
<dbReference type="AlphaFoldDB" id="W1P871"/>
<dbReference type="PANTHER" id="PTHR43272:SF6">
    <property type="entry name" value="LONG CHAIN ACYL-COA SYNTHETASE 1"/>
    <property type="match status" value="1"/>
</dbReference>
<dbReference type="GO" id="GO:0010143">
    <property type="term" value="P:cutin biosynthetic process"/>
    <property type="evidence" value="ECO:0000318"/>
    <property type="project" value="GO_Central"/>
</dbReference>
<name>W1P871_AMBTC</name>
<evidence type="ECO:0000256" key="3">
    <source>
        <dbReference type="ARBA" id="ARBA00022741"/>
    </source>
</evidence>
<evidence type="ECO:0000256" key="7">
    <source>
        <dbReference type="RuleBase" id="RU369030"/>
    </source>
</evidence>
<dbReference type="GO" id="GO:0004467">
    <property type="term" value="F:long-chain fatty acid-CoA ligase activity"/>
    <property type="evidence" value="ECO:0000318"/>
    <property type="project" value="GO_Central"/>
</dbReference>
<evidence type="ECO:0000256" key="6">
    <source>
        <dbReference type="ARBA" id="ARBA00026121"/>
    </source>
</evidence>
<dbReference type="EMBL" id="KI394358">
    <property type="protein sequence ID" value="ERN03160.1"/>
    <property type="molecule type" value="Genomic_DNA"/>
</dbReference>
<evidence type="ECO:0000313" key="10">
    <source>
        <dbReference type="Proteomes" id="UP000017836"/>
    </source>
</evidence>
<dbReference type="GO" id="GO:0005524">
    <property type="term" value="F:ATP binding"/>
    <property type="evidence" value="ECO:0007669"/>
    <property type="project" value="UniProtKB-KW"/>
</dbReference>
<dbReference type="InterPro" id="IPR045311">
    <property type="entry name" value="LC-FACS_euk"/>
</dbReference>
<keyword evidence="3 7" id="KW-0547">Nucleotide-binding</keyword>
<dbReference type="PANTHER" id="PTHR43272">
    <property type="entry name" value="LONG-CHAIN-FATTY-ACID--COA LIGASE"/>
    <property type="match status" value="1"/>
</dbReference>
<evidence type="ECO:0000313" key="9">
    <source>
        <dbReference type="EMBL" id="ERN03160.1"/>
    </source>
</evidence>
<dbReference type="GO" id="GO:0005783">
    <property type="term" value="C:endoplasmic reticulum"/>
    <property type="evidence" value="ECO:0000318"/>
    <property type="project" value="GO_Central"/>
</dbReference>
<dbReference type="Proteomes" id="UP000017836">
    <property type="component" value="Unassembled WGS sequence"/>
</dbReference>
<evidence type="ECO:0000256" key="1">
    <source>
        <dbReference type="ARBA" id="ARBA00006432"/>
    </source>
</evidence>
<dbReference type="HOGENOM" id="CLU_000022_45_4_1"/>
<keyword evidence="4 7" id="KW-0276">Fatty acid metabolism</keyword>
<dbReference type="SUPFAM" id="SSF56801">
    <property type="entry name" value="Acetyl-CoA synthetase-like"/>
    <property type="match status" value="1"/>
</dbReference>
<dbReference type="GO" id="GO:0010025">
    <property type="term" value="P:wax biosynthetic process"/>
    <property type="evidence" value="ECO:0000318"/>
    <property type="project" value="GO_Central"/>
</dbReference>
<dbReference type="KEGG" id="atr:18431297"/>
<dbReference type="CDD" id="cd05927">
    <property type="entry name" value="LC-FACS_euk"/>
    <property type="match status" value="1"/>
</dbReference>
<comment type="catalytic activity">
    <reaction evidence="7">
        <text>a long-chain fatty acid + ATP + CoA = a long-chain fatty acyl-CoA + AMP + diphosphate</text>
        <dbReference type="Rhea" id="RHEA:15421"/>
        <dbReference type="ChEBI" id="CHEBI:30616"/>
        <dbReference type="ChEBI" id="CHEBI:33019"/>
        <dbReference type="ChEBI" id="CHEBI:57287"/>
        <dbReference type="ChEBI" id="CHEBI:57560"/>
        <dbReference type="ChEBI" id="CHEBI:83139"/>
        <dbReference type="ChEBI" id="CHEBI:456215"/>
        <dbReference type="EC" id="6.2.1.3"/>
    </reaction>
</comment>
<dbReference type="InterPro" id="IPR000873">
    <property type="entry name" value="AMP-dep_synth/lig_dom"/>
</dbReference>
<keyword evidence="7" id="KW-0443">Lipid metabolism</keyword>
<evidence type="ECO:0000259" key="8">
    <source>
        <dbReference type="Pfam" id="PF00501"/>
    </source>
</evidence>
<dbReference type="OMA" id="HADPEHS"/>
<dbReference type="PROSITE" id="PS00455">
    <property type="entry name" value="AMP_BINDING"/>
    <property type="match status" value="1"/>
</dbReference>
<keyword evidence="2 7" id="KW-0436">Ligase</keyword>
<organism evidence="9 10">
    <name type="scientific">Amborella trichopoda</name>
    <dbReference type="NCBI Taxonomy" id="13333"/>
    <lineage>
        <taxon>Eukaryota</taxon>
        <taxon>Viridiplantae</taxon>
        <taxon>Streptophyta</taxon>
        <taxon>Embryophyta</taxon>
        <taxon>Tracheophyta</taxon>
        <taxon>Spermatophyta</taxon>
        <taxon>Magnoliopsida</taxon>
        <taxon>Amborellales</taxon>
        <taxon>Amborellaceae</taxon>
        <taxon>Amborella</taxon>
    </lineage>
</organism>
<comment type="function">
    <text evidence="7">Catalyzes the conversion of long-chain fatty acids to their active form acyl-CoAs for both synthesis of cellular lipids, and degradation via beta-oxidation.</text>
</comment>
<dbReference type="STRING" id="13333.W1P871"/>
<dbReference type="OrthoDB" id="1700726at2759"/>
<dbReference type="Gene3D" id="3.40.50.12780">
    <property type="entry name" value="N-terminal domain of ligase-like"/>
    <property type="match status" value="1"/>
</dbReference>
<evidence type="ECO:0000256" key="4">
    <source>
        <dbReference type="ARBA" id="ARBA00022832"/>
    </source>
</evidence>
<proteinExistence type="inferred from homology"/>
<feature type="domain" description="AMP-dependent synthetase/ligase" evidence="8">
    <location>
        <begin position="51"/>
        <end position="480"/>
    </location>
</feature>
<dbReference type="Gramene" id="ERN03160">
    <property type="protein sequence ID" value="ERN03160"/>
    <property type="gene ID" value="AMTR_s00003p00117760"/>
</dbReference>
<dbReference type="InterPro" id="IPR020845">
    <property type="entry name" value="AMP-binding_CS"/>
</dbReference>